<protein>
    <submittedName>
        <fullName evidence="1">Uncharacterized protein</fullName>
    </submittedName>
</protein>
<gene>
    <name evidence="1" type="ORF">SLEP1_g55417</name>
</gene>
<name>A0AAV5MG91_9ROSI</name>
<keyword evidence="2" id="KW-1185">Reference proteome</keyword>
<dbReference type="Proteomes" id="UP001054252">
    <property type="component" value="Unassembled WGS sequence"/>
</dbReference>
<dbReference type="AlphaFoldDB" id="A0AAV5MG91"/>
<proteinExistence type="predicted"/>
<evidence type="ECO:0000313" key="2">
    <source>
        <dbReference type="Proteomes" id="UP001054252"/>
    </source>
</evidence>
<reference evidence="1 2" key="1">
    <citation type="journal article" date="2021" name="Commun. Biol.">
        <title>The genome of Shorea leprosula (Dipterocarpaceae) highlights the ecological relevance of drought in aseasonal tropical rainforests.</title>
        <authorList>
            <person name="Ng K.K.S."/>
            <person name="Kobayashi M.J."/>
            <person name="Fawcett J.A."/>
            <person name="Hatakeyama M."/>
            <person name="Paape T."/>
            <person name="Ng C.H."/>
            <person name="Ang C.C."/>
            <person name="Tnah L.H."/>
            <person name="Lee C.T."/>
            <person name="Nishiyama T."/>
            <person name="Sese J."/>
            <person name="O'Brien M.J."/>
            <person name="Copetti D."/>
            <person name="Mohd Noor M.I."/>
            <person name="Ong R.C."/>
            <person name="Putra M."/>
            <person name="Sireger I.Z."/>
            <person name="Indrioko S."/>
            <person name="Kosugi Y."/>
            <person name="Izuno A."/>
            <person name="Isagi Y."/>
            <person name="Lee S.L."/>
            <person name="Shimizu K.K."/>
        </authorList>
    </citation>
    <scope>NUCLEOTIDE SEQUENCE [LARGE SCALE GENOMIC DNA]</scope>
    <source>
        <strain evidence="1">214</strain>
    </source>
</reference>
<evidence type="ECO:0000313" key="1">
    <source>
        <dbReference type="EMBL" id="GKV48619.1"/>
    </source>
</evidence>
<organism evidence="1 2">
    <name type="scientific">Rubroshorea leprosula</name>
    <dbReference type="NCBI Taxonomy" id="152421"/>
    <lineage>
        <taxon>Eukaryota</taxon>
        <taxon>Viridiplantae</taxon>
        <taxon>Streptophyta</taxon>
        <taxon>Embryophyta</taxon>
        <taxon>Tracheophyta</taxon>
        <taxon>Spermatophyta</taxon>
        <taxon>Magnoliopsida</taxon>
        <taxon>eudicotyledons</taxon>
        <taxon>Gunneridae</taxon>
        <taxon>Pentapetalae</taxon>
        <taxon>rosids</taxon>
        <taxon>malvids</taxon>
        <taxon>Malvales</taxon>
        <taxon>Dipterocarpaceae</taxon>
        <taxon>Rubroshorea</taxon>
    </lineage>
</organism>
<sequence>MYHPSQTTSAPPSSQLSFFGFCCLKQILEFATKLHFLSK</sequence>
<dbReference type="EMBL" id="BPVZ01000263">
    <property type="protein sequence ID" value="GKV48619.1"/>
    <property type="molecule type" value="Genomic_DNA"/>
</dbReference>
<accession>A0AAV5MG91</accession>
<comment type="caution">
    <text evidence="1">The sequence shown here is derived from an EMBL/GenBank/DDBJ whole genome shotgun (WGS) entry which is preliminary data.</text>
</comment>